<keyword evidence="2" id="KW-1185">Reference proteome</keyword>
<name>A0AAC9I4V2_9FLAO</name>
<organism evidence="1 2">
    <name type="scientific">Flavobacterium gilvum</name>
    <dbReference type="NCBI Taxonomy" id="1492737"/>
    <lineage>
        <taxon>Bacteria</taxon>
        <taxon>Pseudomonadati</taxon>
        <taxon>Bacteroidota</taxon>
        <taxon>Flavobacteriia</taxon>
        <taxon>Flavobacteriales</taxon>
        <taxon>Flavobacteriaceae</taxon>
        <taxon>Flavobacterium</taxon>
    </lineage>
</organism>
<dbReference type="KEGG" id="fgl:EM308_13710"/>
<dbReference type="Proteomes" id="UP000175968">
    <property type="component" value="Chromosome"/>
</dbReference>
<sequence>MVFVTYLFDLLKHNLKKKSALMKKELLLALLIGMFFISCSKSEDSENTNQLANFKNSSNVLRFEYDNTDDGIENFIEPAQQQDWHAVYVIEYKGAEKKVLVSTLNGDSVLVLSEQFDVDSVKNGDIICHNKDNSTIFRYISLTEVHQIVKTTNGYKKTKYIMRK</sequence>
<proteinExistence type="predicted"/>
<gene>
    <name evidence="1" type="ORF">EM308_13710</name>
</gene>
<dbReference type="AlphaFoldDB" id="A0AAC9I4V2"/>
<reference evidence="1 2" key="1">
    <citation type="submission" date="2016-10" db="EMBL/GenBank/DDBJ databases">
        <title>Flavobacterium gilvum sp. nov., isolated from stream water.</title>
        <authorList>
            <person name="Shin S.-K."/>
            <person name="Cho Y.-J."/>
            <person name="Yi H."/>
        </authorList>
    </citation>
    <scope>NUCLEOTIDE SEQUENCE [LARGE SCALE GENOMIC DNA]</scope>
    <source>
        <strain evidence="1 2">EM1308</strain>
    </source>
</reference>
<accession>A0AAC9I4V2</accession>
<evidence type="ECO:0000313" key="2">
    <source>
        <dbReference type="Proteomes" id="UP000175968"/>
    </source>
</evidence>
<protein>
    <submittedName>
        <fullName evidence="1">Uncharacterized protein</fullName>
    </submittedName>
</protein>
<evidence type="ECO:0000313" key="1">
    <source>
        <dbReference type="EMBL" id="AOW10471.1"/>
    </source>
</evidence>
<dbReference type="EMBL" id="CP017479">
    <property type="protein sequence ID" value="AOW10471.1"/>
    <property type="molecule type" value="Genomic_DNA"/>
</dbReference>